<comment type="function">
    <text evidence="9">Component of the type II secretion system required for the energy-dependent secretion of extracellular factors such as proteases and toxins from the periplasm.</text>
</comment>
<dbReference type="InterPro" id="IPR003413">
    <property type="entry name" value="T2SS_GspI_C"/>
</dbReference>
<dbReference type="Proteomes" id="UP000672097">
    <property type="component" value="Unassembled WGS sequence"/>
</dbReference>
<evidence type="ECO:0000259" key="10">
    <source>
        <dbReference type="Pfam" id="PF02501"/>
    </source>
</evidence>
<accession>A0ABS5DWB7</accession>
<evidence type="ECO:0000256" key="6">
    <source>
        <dbReference type="ARBA" id="ARBA00022692"/>
    </source>
</evidence>
<name>A0ABS5DWB7_9BURK</name>
<feature type="domain" description="Type II secretion system protein GspI C-terminal" evidence="10">
    <location>
        <begin position="45"/>
        <end position="121"/>
    </location>
</feature>
<comment type="subunit">
    <text evidence="9">Type II secretion is composed of four main components: the outer membrane complex, the inner membrane complex, the cytoplasmic secretion ATPase and the periplasm-spanning pseudopilus.</text>
</comment>
<keyword evidence="5 9" id="KW-0997">Cell inner membrane</keyword>
<dbReference type="InterPro" id="IPR012902">
    <property type="entry name" value="N_methyl_site"/>
</dbReference>
<gene>
    <name evidence="11" type="primary">gspI</name>
    <name evidence="11" type="ORF">KAK11_08675</name>
</gene>
<keyword evidence="6" id="KW-0812">Transmembrane</keyword>
<protein>
    <recommendedName>
        <fullName evidence="9">Type II secretion system protein I</fullName>
        <shortName evidence="9">T2SS minor pseudopilin I</shortName>
    </recommendedName>
</protein>
<evidence type="ECO:0000256" key="9">
    <source>
        <dbReference type="RuleBase" id="RU368030"/>
    </source>
</evidence>
<evidence type="ECO:0000256" key="2">
    <source>
        <dbReference type="ARBA" id="ARBA00008358"/>
    </source>
</evidence>
<keyword evidence="3" id="KW-1003">Cell membrane</keyword>
<comment type="similarity">
    <text evidence="2 9">Belongs to the GSP I family.</text>
</comment>
<dbReference type="RefSeq" id="WP_210808321.1">
    <property type="nucleotide sequence ID" value="NZ_JAGQDG010000003.1"/>
</dbReference>
<dbReference type="PANTHER" id="PTHR38779">
    <property type="entry name" value="TYPE II SECRETION SYSTEM PROTEIN I-RELATED"/>
    <property type="match status" value="1"/>
</dbReference>
<dbReference type="NCBIfam" id="TIGR02532">
    <property type="entry name" value="IV_pilin_GFxxxE"/>
    <property type="match status" value="1"/>
</dbReference>
<dbReference type="PANTHER" id="PTHR38779:SF2">
    <property type="entry name" value="TYPE II SECRETION SYSTEM PROTEIN I-RELATED"/>
    <property type="match status" value="1"/>
</dbReference>
<keyword evidence="12" id="KW-1185">Reference proteome</keyword>
<comment type="PTM">
    <text evidence="9">Cleaved by prepilin peptidase.</text>
</comment>
<evidence type="ECO:0000256" key="3">
    <source>
        <dbReference type="ARBA" id="ARBA00022475"/>
    </source>
</evidence>
<dbReference type="NCBIfam" id="TIGR01707">
    <property type="entry name" value="gspI"/>
    <property type="match status" value="1"/>
</dbReference>
<evidence type="ECO:0000313" key="11">
    <source>
        <dbReference type="EMBL" id="MBQ0935399.1"/>
    </source>
</evidence>
<dbReference type="Pfam" id="PF02501">
    <property type="entry name" value="T2SSI"/>
    <property type="match status" value="1"/>
</dbReference>
<evidence type="ECO:0000256" key="4">
    <source>
        <dbReference type="ARBA" id="ARBA00022481"/>
    </source>
</evidence>
<comment type="subcellular location">
    <subcellularLocation>
        <location evidence="1 9">Cell inner membrane</location>
        <topology evidence="1 9">Single-pass membrane protein</topology>
    </subcellularLocation>
</comment>
<keyword evidence="4 9" id="KW-0488">Methylation</keyword>
<evidence type="ECO:0000256" key="7">
    <source>
        <dbReference type="ARBA" id="ARBA00022989"/>
    </source>
</evidence>
<dbReference type="Gene3D" id="3.30.1300.30">
    <property type="entry name" value="GSPII I/J protein-like"/>
    <property type="match status" value="1"/>
</dbReference>
<sequence>MKRVRRPFSLGFSLVEVLVAVAIVAIALAAGGRAAGALLDNSQRLSDVTAAQWCAENHLVNLKLTRYFPDVGESNSVCPQLGREYKLKVLVRPSFNPNFRIVDAGVADAQGVPLVRLSAIIPRY</sequence>
<dbReference type="SUPFAM" id="SSF54523">
    <property type="entry name" value="Pili subunits"/>
    <property type="match status" value="2"/>
</dbReference>
<dbReference type="Pfam" id="PF07963">
    <property type="entry name" value="N_methyl"/>
    <property type="match status" value="1"/>
</dbReference>
<dbReference type="InterPro" id="IPR045584">
    <property type="entry name" value="Pilin-like"/>
</dbReference>
<evidence type="ECO:0000256" key="1">
    <source>
        <dbReference type="ARBA" id="ARBA00004377"/>
    </source>
</evidence>
<dbReference type="InterPro" id="IPR010052">
    <property type="entry name" value="T2SS_protein-GspI"/>
</dbReference>
<keyword evidence="7" id="KW-1133">Transmembrane helix</keyword>
<dbReference type="EMBL" id="JAGQDG010000003">
    <property type="protein sequence ID" value="MBQ0935399.1"/>
    <property type="molecule type" value="Genomic_DNA"/>
</dbReference>
<proteinExistence type="inferred from homology"/>
<reference evidence="11 12" key="1">
    <citation type="submission" date="2021-04" db="EMBL/GenBank/DDBJ databases">
        <title>The genome sequence of type strain Ideonella paludis KCTC 32238.</title>
        <authorList>
            <person name="Liu Y."/>
        </authorList>
    </citation>
    <scope>NUCLEOTIDE SEQUENCE [LARGE SCALE GENOMIC DNA]</scope>
    <source>
        <strain evidence="11 12">KCTC 32238</strain>
    </source>
</reference>
<evidence type="ECO:0000256" key="8">
    <source>
        <dbReference type="ARBA" id="ARBA00023136"/>
    </source>
</evidence>
<evidence type="ECO:0000313" key="12">
    <source>
        <dbReference type="Proteomes" id="UP000672097"/>
    </source>
</evidence>
<organism evidence="11 12">
    <name type="scientific">Ideonella paludis</name>
    <dbReference type="NCBI Taxonomy" id="1233411"/>
    <lineage>
        <taxon>Bacteria</taxon>
        <taxon>Pseudomonadati</taxon>
        <taxon>Pseudomonadota</taxon>
        <taxon>Betaproteobacteria</taxon>
        <taxon>Burkholderiales</taxon>
        <taxon>Sphaerotilaceae</taxon>
        <taxon>Ideonella</taxon>
    </lineage>
</organism>
<keyword evidence="8" id="KW-0472">Membrane</keyword>
<evidence type="ECO:0000256" key="5">
    <source>
        <dbReference type="ARBA" id="ARBA00022519"/>
    </source>
</evidence>
<comment type="caution">
    <text evidence="11">The sequence shown here is derived from an EMBL/GenBank/DDBJ whole genome shotgun (WGS) entry which is preliminary data.</text>
</comment>